<evidence type="ECO:0000313" key="3">
    <source>
        <dbReference type="Proteomes" id="UP000222441"/>
    </source>
</evidence>
<protein>
    <submittedName>
        <fullName evidence="2">Holin</fullName>
    </submittedName>
</protein>
<evidence type="ECO:0000256" key="1">
    <source>
        <dbReference type="SAM" id="Phobius"/>
    </source>
</evidence>
<dbReference type="RefSeq" id="YP_009602824.1">
    <property type="nucleotide sequence ID" value="NC_041944.1"/>
</dbReference>
<dbReference type="Proteomes" id="UP000222441">
    <property type="component" value="Segment"/>
</dbReference>
<feature type="transmembrane region" description="Helical" evidence="1">
    <location>
        <begin position="6"/>
        <end position="26"/>
    </location>
</feature>
<sequence length="174" mass="18263">MVFNFDPWSLLQLLVSAVLPLLVGLITTRMTAGNKKSILLLGLSIVTSALTELLSWYLGGQNGVFDVFQWLVMALLSFVVGVGLHMGLYKTPGKDGTSIASRLADKGVTADEPALPEFGAAFNAAFGSLNDATETLAPNVGLPVSMVHLEAPEGDLAAFVNPPEDTGPKHKAGV</sequence>
<proteinExistence type="predicted"/>
<dbReference type="EMBL" id="KU160659">
    <property type="protein sequence ID" value="ALY09804.1"/>
    <property type="molecule type" value="Genomic_DNA"/>
</dbReference>
<keyword evidence="1" id="KW-0812">Transmembrane</keyword>
<accession>A0A0U4K1B7</accession>
<keyword evidence="1" id="KW-0472">Membrane</keyword>
<dbReference type="GeneID" id="40078690"/>
<dbReference type="OrthoDB" id="12954at10239"/>
<feature type="transmembrane region" description="Helical" evidence="1">
    <location>
        <begin position="38"/>
        <end position="58"/>
    </location>
</feature>
<evidence type="ECO:0000313" key="2">
    <source>
        <dbReference type="EMBL" id="ALY09804.1"/>
    </source>
</evidence>
<feature type="transmembrane region" description="Helical" evidence="1">
    <location>
        <begin position="70"/>
        <end position="89"/>
    </location>
</feature>
<keyword evidence="1" id="KW-1133">Transmembrane helix</keyword>
<gene>
    <name evidence="2" type="primary">22</name>
    <name evidence="2" type="ORF">PREAMBLE_22</name>
</gene>
<dbReference type="KEGG" id="vg:40078690"/>
<name>A0A0U4K1B7_9CAUD</name>
<reference evidence="2 3" key="1">
    <citation type="submission" date="2015-11" db="EMBL/GenBank/DDBJ databases">
        <authorList>
            <person name="Chudoff D."/>
            <person name="Dunbar D."/>
            <person name="Jacobs-Sera D."/>
            <person name="Guerrero C.A."/>
            <person name="Bowman C.A."/>
            <person name="Russell D.A."/>
            <person name="Pope W.H."/>
            <person name="Hatfull G.F."/>
        </authorList>
    </citation>
    <scope>NUCLEOTIDE SEQUENCE [LARGE SCALE GENOMIC DNA]</scope>
</reference>
<organism evidence="2 3">
    <name type="scientific">Arthrobacter phage Preamble</name>
    <dbReference type="NCBI Taxonomy" id="1772310"/>
    <lineage>
        <taxon>Viruses</taxon>
        <taxon>Duplodnaviria</taxon>
        <taxon>Heunggongvirae</taxon>
        <taxon>Uroviricota</taxon>
        <taxon>Caudoviricetes</taxon>
        <taxon>Korravirus</taxon>
        <taxon>Korravirus preamble</taxon>
    </lineage>
</organism>
<keyword evidence="3" id="KW-1185">Reference proteome</keyword>